<gene>
    <name evidence="1" type="ORF">Z519_08782</name>
</gene>
<evidence type="ECO:0008006" key="3">
    <source>
        <dbReference type="Google" id="ProtNLM"/>
    </source>
</evidence>
<dbReference type="PANTHER" id="PTHR35585:SF1">
    <property type="entry name" value="HHE DOMAIN PROTEIN (AFU_ORTHOLOGUE AFUA_4G00730)"/>
    <property type="match status" value="1"/>
</dbReference>
<reference evidence="1" key="1">
    <citation type="submission" date="2015-01" db="EMBL/GenBank/DDBJ databases">
        <title>The Genome Sequence of Cladophialophora bantiana CBS 173.52.</title>
        <authorList>
            <consortium name="The Broad Institute Genomics Platform"/>
            <person name="Cuomo C."/>
            <person name="de Hoog S."/>
            <person name="Gorbushina A."/>
            <person name="Stielow B."/>
            <person name="Teixiera M."/>
            <person name="Abouelleil A."/>
            <person name="Chapman S.B."/>
            <person name="Priest M."/>
            <person name="Young S.K."/>
            <person name="Wortman J."/>
            <person name="Nusbaum C."/>
            <person name="Birren B."/>
        </authorList>
    </citation>
    <scope>NUCLEOTIDE SEQUENCE [LARGE SCALE GENOMIC DNA]</scope>
    <source>
        <strain evidence="1">CBS 173.52</strain>
    </source>
</reference>
<dbReference type="VEuPathDB" id="FungiDB:Z519_08782"/>
<evidence type="ECO:0000313" key="1">
    <source>
        <dbReference type="EMBL" id="KIW90999.1"/>
    </source>
</evidence>
<organism evidence="1 2">
    <name type="scientific">Cladophialophora bantiana (strain ATCC 10958 / CBS 173.52 / CDC B-1940 / NIH 8579)</name>
    <name type="common">Xylohypha bantiana</name>
    <dbReference type="NCBI Taxonomy" id="1442370"/>
    <lineage>
        <taxon>Eukaryota</taxon>
        <taxon>Fungi</taxon>
        <taxon>Dikarya</taxon>
        <taxon>Ascomycota</taxon>
        <taxon>Pezizomycotina</taxon>
        <taxon>Eurotiomycetes</taxon>
        <taxon>Chaetothyriomycetidae</taxon>
        <taxon>Chaetothyriales</taxon>
        <taxon>Herpotrichiellaceae</taxon>
        <taxon>Cladophialophora</taxon>
    </lineage>
</organism>
<keyword evidence="2" id="KW-1185">Reference proteome</keyword>
<sequence length="187" mass="21070">MSVANTSTVLNAIKHDYAELKEHYENILGAQDTDSKIHWQNQFTCEFAPHSLGEELVVYPATERHLDQGGKEMANKDRKENLKVKELLYKSQKLSPSDQSFELTIMSLWSELIQHVQGEVFHNLPALEKTSAEGDSQSMASSFGRTKMFGSTRSHPSALDKPPFETVAGLMAAPLDKLRDPFRQFSE</sequence>
<dbReference type="GeneID" id="27701710"/>
<accession>A0A0D2I2D5</accession>
<dbReference type="RefSeq" id="XP_016617668.1">
    <property type="nucleotide sequence ID" value="XM_016766510.1"/>
</dbReference>
<dbReference type="EMBL" id="KN846992">
    <property type="protein sequence ID" value="KIW90999.1"/>
    <property type="molecule type" value="Genomic_DNA"/>
</dbReference>
<dbReference type="PANTHER" id="PTHR35585">
    <property type="entry name" value="HHE DOMAIN PROTEIN (AFU_ORTHOLOGUE AFUA_4G00730)"/>
    <property type="match status" value="1"/>
</dbReference>
<protein>
    <recommendedName>
        <fullName evidence="3">Hemerythrin-like domain-containing protein</fullName>
    </recommendedName>
</protein>
<dbReference type="OrthoDB" id="9983919at2759"/>
<dbReference type="AlphaFoldDB" id="A0A0D2I2D5"/>
<dbReference type="HOGENOM" id="CLU_079417_0_0_1"/>
<evidence type="ECO:0000313" key="2">
    <source>
        <dbReference type="Proteomes" id="UP000053789"/>
    </source>
</evidence>
<proteinExistence type="predicted"/>
<dbReference type="Proteomes" id="UP000053789">
    <property type="component" value="Unassembled WGS sequence"/>
</dbReference>
<name>A0A0D2I2D5_CLAB1</name>